<evidence type="ECO:0000313" key="6">
    <source>
        <dbReference type="Proteomes" id="UP001501285"/>
    </source>
</evidence>
<dbReference type="NCBIfam" id="NF005876">
    <property type="entry name" value="PRK07823.1"/>
    <property type="match status" value="1"/>
</dbReference>
<sequence>MTSAQTTTPASAGADERATGSRAEIGVIGGSGLYEFLDDYETVEVDTPFGRPSDPLVVGEVEGRSVAFVARHGKGHRFAPHRVNYRANLWALRAVGVRQILSPCAVGSLRPEHGPGTIVVPDQIVDRTWGRAHTIYETEGPVVHVGFAEPYCPNGRSVAIDAARLSPLPVVADGTLVVVNGPRFSSRAESVTHQQAGFGIVGMTTMPEAALARELAMCFTTIAMVTDHDAGIEGGEAVSHEEVLRVFATNVEHLSAILRDAIGQMPAHEPDETATCPCRRSLDGIELPFPLP</sequence>
<comment type="miscellaneous">
    <text evidence="3">Although this enzyme belongs to the family of MTA phosphorylases based on sequence homology, it lacks several conserved amino acids in the substrate binding pocket that confer specificity towards MTA.</text>
</comment>
<evidence type="ECO:0000256" key="2">
    <source>
        <dbReference type="ARBA" id="ARBA00022679"/>
    </source>
</evidence>
<feature type="binding site" evidence="3">
    <location>
        <begin position="71"/>
        <end position="72"/>
    </location>
    <ligand>
        <name>phosphate</name>
        <dbReference type="ChEBI" id="CHEBI:43474"/>
    </ligand>
</feature>
<dbReference type="RefSeq" id="WP_343987272.1">
    <property type="nucleotide sequence ID" value="NZ_BAAANB010000001.1"/>
</dbReference>
<dbReference type="CDD" id="cd09010">
    <property type="entry name" value="MTAP_SsMTAPII_like_MTIP"/>
    <property type="match status" value="1"/>
</dbReference>
<dbReference type="InterPro" id="IPR000845">
    <property type="entry name" value="Nucleoside_phosphorylase_d"/>
</dbReference>
<protein>
    <recommendedName>
        <fullName evidence="3">Purine nucleoside phosphorylase</fullName>
        <shortName evidence="3">PNP</shortName>
        <ecNumber evidence="3">2.4.2.1</ecNumber>
    </recommendedName>
</protein>
<dbReference type="Gene3D" id="3.40.50.1580">
    <property type="entry name" value="Nucleoside phosphorylase domain"/>
    <property type="match status" value="1"/>
</dbReference>
<comment type="function">
    <text evidence="3">Purine nucleoside phosphorylase involved in purine salvage.</text>
</comment>
<dbReference type="Proteomes" id="UP001501285">
    <property type="component" value="Unassembled WGS sequence"/>
</dbReference>
<comment type="similarity">
    <text evidence="3">Belongs to the PNP/MTAP phosphorylase family. MTAP subfamily.</text>
</comment>
<organism evidence="5 6">
    <name type="scientific">Terrabacter terrae</name>
    <dbReference type="NCBI Taxonomy" id="318434"/>
    <lineage>
        <taxon>Bacteria</taxon>
        <taxon>Bacillati</taxon>
        <taxon>Actinomycetota</taxon>
        <taxon>Actinomycetes</taxon>
        <taxon>Micrococcales</taxon>
        <taxon>Intrasporangiaceae</taxon>
        <taxon>Terrabacter</taxon>
    </lineage>
</organism>
<dbReference type="PANTHER" id="PTHR42679:SF2">
    <property type="entry name" value="S-METHYL-5'-THIOADENOSINE PHOSPHORYLASE"/>
    <property type="match status" value="1"/>
</dbReference>
<feature type="site" description="Important for substrate specificity" evidence="3">
    <location>
        <position position="185"/>
    </location>
</feature>
<dbReference type="Pfam" id="PF01048">
    <property type="entry name" value="PNP_UDP_1"/>
    <property type="match status" value="1"/>
</dbReference>
<keyword evidence="2 3" id="KW-0808">Transferase</keyword>
<dbReference type="NCBIfam" id="TIGR01694">
    <property type="entry name" value="MTAP"/>
    <property type="match status" value="1"/>
</dbReference>
<dbReference type="HAMAP" id="MF_01963">
    <property type="entry name" value="MTAP"/>
    <property type="match status" value="1"/>
</dbReference>
<feature type="domain" description="Nucleoside phosphorylase" evidence="4">
    <location>
        <begin position="24"/>
        <end position="262"/>
    </location>
</feature>
<dbReference type="EC" id="2.4.2.1" evidence="3"/>
<comment type="caution">
    <text evidence="5">The sequence shown here is derived from an EMBL/GenBank/DDBJ whole genome shotgun (WGS) entry which is preliminary data.</text>
</comment>
<accession>A0ABN2TVG9</accession>
<gene>
    <name evidence="5" type="ORF">GCM10009740_05980</name>
</gene>
<comment type="caution">
    <text evidence="3">Lacks conserved residue(s) required for the propagation of feature annotation.</text>
</comment>
<dbReference type="InterPro" id="IPR035994">
    <property type="entry name" value="Nucleoside_phosphorylase_sf"/>
</dbReference>
<comment type="subunit">
    <text evidence="3">Homohexamer. Dimer of a homotrimer.</text>
</comment>
<dbReference type="EMBL" id="BAAANB010000001">
    <property type="protein sequence ID" value="GAA2020385.1"/>
    <property type="molecule type" value="Genomic_DNA"/>
</dbReference>
<feature type="binding site" evidence="3">
    <location>
        <position position="203"/>
    </location>
    <ligand>
        <name>substrate</name>
    </ligand>
</feature>
<evidence type="ECO:0000256" key="1">
    <source>
        <dbReference type="ARBA" id="ARBA00022676"/>
    </source>
</evidence>
<comment type="catalytic activity">
    <reaction evidence="3">
        <text>a purine D-ribonucleoside + phosphate = a purine nucleobase + alpha-D-ribose 1-phosphate</text>
        <dbReference type="Rhea" id="RHEA:19805"/>
        <dbReference type="ChEBI" id="CHEBI:26386"/>
        <dbReference type="ChEBI" id="CHEBI:43474"/>
        <dbReference type="ChEBI" id="CHEBI:57720"/>
        <dbReference type="ChEBI" id="CHEBI:142355"/>
        <dbReference type="EC" id="2.4.2.1"/>
    </reaction>
</comment>
<feature type="binding site" evidence="3">
    <location>
        <position position="31"/>
    </location>
    <ligand>
        <name>phosphate</name>
        <dbReference type="ChEBI" id="CHEBI:43474"/>
    </ligand>
</feature>
<feature type="binding site" evidence="3">
    <location>
        <position position="204"/>
    </location>
    <ligand>
        <name>phosphate</name>
        <dbReference type="ChEBI" id="CHEBI:43474"/>
    </ligand>
</feature>
<proteinExistence type="inferred from homology"/>
<dbReference type="SUPFAM" id="SSF53167">
    <property type="entry name" value="Purine and uridine phosphorylases"/>
    <property type="match status" value="1"/>
</dbReference>
<dbReference type="InterPro" id="IPR010044">
    <property type="entry name" value="MTAP"/>
</dbReference>
<evidence type="ECO:0000259" key="4">
    <source>
        <dbReference type="Pfam" id="PF01048"/>
    </source>
</evidence>
<keyword evidence="3" id="KW-0660">Purine salvage</keyword>
<name>A0ABN2TVG9_9MICO</name>
<feature type="site" description="Important for substrate specificity" evidence="3">
    <location>
        <position position="240"/>
    </location>
</feature>
<evidence type="ECO:0000313" key="5">
    <source>
        <dbReference type="EMBL" id="GAA2020385.1"/>
    </source>
</evidence>
<feature type="binding site" evidence="3">
    <location>
        <begin position="227"/>
        <end position="229"/>
    </location>
    <ligand>
        <name>substrate</name>
    </ligand>
</feature>
<evidence type="ECO:0000256" key="3">
    <source>
        <dbReference type="HAMAP-Rule" id="MF_01963"/>
    </source>
</evidence>
<keyword evidence="1 3" id="KW-0328">Glycosyltransferase</keyword>
<comment type="pathway">
    <text evidence="3">Purine metabolism; purine nucleoside salvage.</text>
</comment>
<dbReference type="PANTHER" id="PTHR42679">
    <property type="entry name" value="S-METHYL-5'-THIOADENOSINE PHOSPHORYLASE"/>
    <property type="match status" value="1"/>
</dbReference>
<reference evidence="5 6" key="1">
    <citation type="journal article" date="2019" name="Int. J. Syst. Evol. Microbiol.">
        <title>The Global Catalogue of Microorganisms (GCM) 10K type strain sequencing project: providing services to taxonomists for standard genome sequencing and annotation.</title>
        <authorList>
            <consortium name="The Broad Institute Genomics Platform"/>
            <consortium name="The Broad Institute Genome Sequencing Center for Infectious Disease"/>
            <person name="Wu L."/>
            <person name="Ma J."/>
        </authorList>
    </citation>
    <scope>NUCLEOTIDE SEQUENCE [LARGE SCALE GENOMIC DNA]</scope>
    <source>
        <strain evidence="5 6">JCM 14283</strain>
    </source>
</reference>
<dbReference type="NCBIfam" id="NF006599">
    <property type="entry name" value="PRK09136.1"/>
    <property type="match status" value="1"/>
</dbReference>
<keyword evidence="6" id="KW-1185">Reference proteome</keyword>